<evidence type="ECO:0000256" key="5">
    <source>
        <dbReference type="ARBA" id="ARBA00023242"/>
    </source>
</evidence>
<sequence>MILIQFQDMENPRKNELHDDAINVDQWINFDQLFDVTEETDAVNNALFPSFEVSFQMETTAAVPKPHAPPKKFNYRGVRRRLSGTYAAEIRDLKRNGARIWLGTYETPDGAALAYVRAAFKMRGTKAKLNFSHLIGSVQVEPVRVSSKKRRSPEPLASCSWSQSPSSLKRRSEIKMEFEVDMYHLMPTEFCQTLIC</sequence>
<dbReference type="CDD" id="cd00018">
    <property type="entry name" value="AP2"/>
    <property type="match status" value="1"/>
</dbReference>
<dbReference type="GO" id="GO:0003677">
    <property type="term" value="F:DNA binding"/>
    <property type="evidence" value="ECO:0007669"/>
    <property type="project" value="UniProtKB-KW"/>
</dbReference>
<comment type="subcellular location">
    <subcellularLocation>
        <location evidence="1">Nucleus</location>
    </subcellularLocation>
</comment>
<dbReference type="GO" id="GO:0009873">
    <property type="term" value="P:ethylene-activated signaling pathway"/>
    <property type="evidence" value="ECO:0007669"/>
    <property type="project" value="InterPro"/>
</dbReference>
<dbReference type="InterPro" id="IPR036955">
    <property type="entry name" value="AP2/ERF_dom_sf"/>
</dbReference>
<dbReference type="PROSITE" id="PS51032">
    <property type="entry name" value="AP2_ERF"/>
    <property type="match status" value="1"/>
</dbReference>
<dbReference type="PANTHER" id="PTHR31190">
    <property type="entry name" value="DNA-BINDING DOMAIN"/>
    <property type="match status" value="1"/>
</dbReference>
<dbReference type="Gene3D" id="3.30.730.10">
    <property type="entry name" value="AP2/ERF domain"/>
    <property type="match status" value="1"/>
</dbReference>
<dbReference type="EMBL" id="KZ663825">
    <property type="protein sequence ID" value="PPS09753.1"/>
    <property type="molecule type" value="Genomic_DNA"/>
</dbReference>
<evidence type="ECO:0000313" key="9">
    <source>
        <dbReference type="Proteomes" id="UP000239757"/>
    </source>
</evidence>
<dbReference type="SUPFAM" id="SSF54171">
    <property type="entry name" value="DNA-binding domain"/>
    <property type="match status" value="1"/>
</dbReference>
<gene>
    <name evidence="8" type="ORF">GOBAR_AA10901</name>
</gene>
<dbReference type="GO" id="GO:0005634">
    <property type="term" value="C:nucleus"/>
    <property type="evidence" value="ECO:0007669"/>
    <property type="project" value="UniProtKB-SubCell"/>
</dbReference>
<feature type="domain" description="AP2/ERF" evidence="7">
    <location>
        <begin position="74"/>
        <end position="132"/>
    </location>
</feature>
<dbReference type="AlphaFoldDB" id="A0A2P5Y2C1"/>
<evidence type="ECO:0000256" key="6">
    <source>
        <dbReference type="ARBA" id="ARBA00024343"/>
    </source>
</evidence>
<dbReference type="InterPro" id="IPR044808">
    <property type="entry name" value="ERF_plant"/>
</dbReference>
<dbReference type="InterPro" id="IPR016177">
    <property type="entry name" value="DNA-bd_dom_sf"/>
</dbReference>
<evidence type="ECO:0000313" key="8">
    <source>
        <dbReference type="EMBL" id="PPS09753.1"/>
    </source>
</evidence>
<evidence type="ECO:0000256" key="4">
    <source>
        <dbReference type="ARBA" id="ARBA00023163"/>
    </source>
</evidence>
<reference evidence="8 9" key="1">
    <citation type="submission" date="2015-01" db="EMBL/GenBank/DDBJ databases">
        <title>Genome of allotetraploid Gossypium barbadense reveals genomic plasticity and fiber elongation in cotton evolution.</title>
        <authorList>
            <person name="Chen X."/>
            <person name="Liu X."/>
            <person name="Zhao B."/>
            <person name="Zheng H."/>
            <person name="Hu Y."/>
            <person name="Lu G."/>
            <person name="Yang C."/>
            <person name="Chen J."/>
            <person name="Shan C."/>
            <person name="Zhang L."/>
            <person name="Zhou Y."/>
            <person name="Wang L."/>
            <person name="Guo W."/>
            <person name="Bai Y."/>
            <person name="Ruan J."/>
            <person name="Shangguan X."/>
            <person name="Mao Y."/>
            <person name="Jiang J."/>
            <person name="Zhu Y."/>
            <person name="Lei J."/>
            <person name="Kang H."/>
            <person name="Chen S."/>
            <person name="He X."/>
            <person name="Wang R."/>
            <person name="Wang Y."/>
            <person name="Chen J."/>
            <person name="Wang L."/>
            <person name="Yu S."/>
            <person name="Wang B."/>
            <person name="Wei J."/>
            <person name="Song S."/>
            <person name="Lu X."/>
            <person name="Gao Z."/>
            <person name="Gu W."/>
            <person name="Deng X."/>
            <person name="Ma D."/>
            <person name="Wang S."/>
            <person name="Liang W."/>
            <person name="Fang L."/>
            <person name="Cai C."/>
            <person name="Zhu X."/>
            <person name="Zhou B."/>
            <person name="Zhang Y."/>
            <person name="Chen Z."/>
            <person name="Xu S."/>
            <person name="Zhu R."/>
            <person name="Wang S."/>
            <person name="Zhang T."/>
            <person name="Zhao G."/>
        </authorList>
    </citation>
    <scope>NUCLEOTIDE SEQUENCE [LARGE SCALE GENOMIC DNA]</scope>
    <source>
        <strain evidence="9">cv. Xinhai21</strain>
        <tissue evidence="8">Leaf</tissue>
    </source>
</reference>
<dbReference type="PRINTS" id="PR00367">
    <property type="entry name" value="ETHRSPELEMNT"/>
</dbReference>
<protein>
    <recommendedName>
        <fullName evidence="7">AP2/ERF domain-containing protein</fullName>
    </recommendedName>
</protein>
<organism evidence="8 9">
    <name type="scientific">Gossypium barbadense</name>
    <name type="common">Sea Island cotton</name>
    <name type="synonym">Hibiscus barbadensis</name>
    <dbReference type="NCBI Taxonomy" id="3634"/>
    <lineage>
        <taxon>Eukaryota</taxon>
        <taxon>Viridiplantae</taxon>
        <taxon>Streptophyta</taxon>
        <taxon>Embryophyta</taxon>
        <taxon>Tracheophyta</taxon>
        <taxon>Spermatophyta</taxon>
        <taxon>Magnoliopsida</taxon>
        <taxon>eudicotyledons</taxon>
        <taxon>Gunneridae</taxon>
        <taxon>Pentapetalae</taxon>
        <taxon>rosids</taxon>
        <taxon>malvids</taxon>
        <taxon>Malvales</taxon>
        <taxon>Malvaceae</taxon>
        <taxon>Malvoideae</taxon>
        <taxon>Gossypium</taxon>
    </lineage>
</organism>
<accession>A0A2P5Y2C1</accession>
<comment type="similarity">
    <text evidence="6">Belongs to the AP2/ERF transcription factor family. ERF subfamily.</text>
</comment>
<dbReference type="SMART" id="SM00380">
    <property type="entry name" value="AP2"/>
    <property type="match status" value="1"/>
</dbReference>
<evidence type="ECO:0000256" key="3">
    <source>
        <dbReference type="ARBA" id="ARBA00023125"/>
    </source>
</evidence>
<name>A0A2P5Y2C1_GOSBA</name>
<dbReference type="Proteomes" id="UP000239757">
    <property type="component" value="Unassembled WGS sequence"/>
</dbReference>
<keyword evidence="3" id="KW-0238">DNA-binding</keyword>
<evidence type="ECO:0000256" key="1">
    <source>
        <dbReference type="ARBA" id="ARBA00004123"/>
    </source>
</evidence>
<dbReference type="PANTHER" id="PTHR31190:SF486">
    <property type="entry name" value="ETHYLENE-RESPONSIVE TRANSCRIPTION FACTOR 2-LIKE"/>
    <property type="match status" value="1"/>
</dbReference>
<dbReference type="InterPro" id="IPR001471">
    <property type="entry name" value="AP2/ERF_dom"/>
</dbReference>
<evidence type="ECO:0000256" key="2">
    <source>
        <dbReference type="ARBA" id="ARBA00023015"/>
    </source>
</evidence>
<dbReference type="Pfam" id="PF00847">
    <property type="entry name" value="AP2"/>
    <property type="match status" value="1"/>
</dbReference>
<dbReference type="GO" id="GO:0003700">
    <property type="term" value="F:DNA-binding transcription factor activity"/>
    <property type="evidence" value="ECO:0007669"/>
    <property type="project" value="InterPro"/>
</dbReference>
<keyword evidence="5" id="KW-0539">Nucleus</keyword>
<keyword evidence="4" id="KW-0804">Transcription</keyword>
<dbReference type="OrthoDB" id="552345at2759"/>
<evidence type="ECO:0000259" key="7">
    <source>
        <dbReference type="PROSITE" id="PS51032"/>
    </source>
</evidence>
<keyword evidence="2" id="KW-0805">Transcription regulation</keyword>
<proteinExistence type="inferred from homology"/>